<accession>A0AAF3FEY0</accession>
<proteinExistence type="predicted"/>
<keyword evidence="1" id="KW-1185">Reference proteome</keyword>
<protein>
    <submittedName>
        <fullName evidence="2">Uncharacterized protein</fullName>
    </submittedName>
</protein>
<name>A0AAF3FEY0_9BILA</name>
<dbReference type="AlphaFoldDB" id="A0AAF3FEY0"/>
<evidence type="ECO:0000313" key="1">
    <source>
        <dbReference type="Proteomes" id="UP000887575"/>
    </source>
</evidence>
<reference evidence="2" key="1">
    <citation type="submission" date="2024-02" db="UniProtKB">
        <authorList>
            <consortium name="WormBaseParasite"/>
        </authorList>
    </citation>
    <scope>IDENTIFICATION</scope>
</reference>
<sequence>MGRSTAQAYYNRAWWRRQQVEAVKHEALALTTQTPVLFTIYVNRTAALKSDAPGIQMSQIYGKRQDVDDLFDD</sequence>
<evidence type="ECO:0000313" key="2">
    <source>
        <dbReference type="WBParaSite" id="MBELARI_LOCUS559"/>
    </source>
</evidence>
<organism evidence="1 2">
    <name type="scientific">Mesorhabditis belari</name>
    <dbReference type="NCBI Taxonomy" id="2138241"/>
    <lineage>
        <taxon>Eukaryota</taxon>
        <taxon>Metazoa</taxon>
        <taxon>Ecdysozoa</taxon>
        <taxon>Nematoda</taxon>
        <taxon>Chromadorea</taxon>
        <taxon>Rhabditida</taxon>
        <taxon>Rhabditina</taxon>
        <taxon>Rhabditomorpha</taxon>
        <taxon>Rhabditoidea</taxon>
        <taxon>Rhabditidae</taxon>
        <taxon>Mesorhabditinae</taxon>
        <taxon>Mesorhabditis</taxon>
    </lineage>
</organism>
<dbReference type="WBParaSite" id="MBELARI_LOCUS559">
    <property type="protein sequence ID" value="MBELARI_LOCUS559"/>
    <property type="gene ID" value="MBELARI_LOCUS559"/>
</dbReference>
<dbReference type="Proteomes" id="UP000887575">
    <property type="component" value="Unassembled WGS sequence"/>
</dbReference>